<dbReference type="HOGENOM" id="CLU_1748353_0_0_5"/>
<sequence>MFSMEEHVGPNAVYDAEDLAAQLRDGADHLANYMEQSNEGNIFAASAEARAAVHDYDDACIYASRIATSMAMNENESPEMRELVGDICEGRDAIVAMMEQVSGPIQQLLSIRNAAQIKVVSAAEAFDIEPRYDVRPFPDSDGGPAGPTM</sequence>
<keyword evidence="2" id="KW-1185">Reference proteome</keyword>
<name>S9RVV5_9RHOB</name>
<proteinExistence type="predicted"/>
<dbReference type="Proteomes" id="UP000015347">
    <property type="component" value="Unassembled WGS sequence"/>
</dbReference>
<dbReference type="EMBL" id="APVH01000042">
    <property type="protein sequence ID" value="EPX78099.1"/>
    <property type="molecule type" value="Genomic_DNA"/>
</dbReference>
<gene>
    <name evidence="1" type="ORF">Salmuc_03443</name>
</gene>
<evidence type="ECO:0000313" key="1">
    <source>
        <dbReference type="EMBL" id="EPX78099.1"/>
    </source>
</evidence>
<organism evidence="1 2">
    <name type="scientific">Salipiger mucosus DSM 16094</name>
    <dbReference type="NCBI Taxonomy" id="1123237"/>
    <lineage>
        <taxon>Bacteria</taxon>
        <taxon>Pseudomonadati</taxon>
        <taxon>Pseudomonadota</taxon>
        <taxon>Alphaproteobacteria</taxon>
        <taxon>Rhodobacterales</taxon>
        <taxon>Roseobacteraceae</taxon>
        <taxon>Salipiger</taxon>
    </lineage>
</organism>
<evidence type="ECO:0000313" key="2">
    <source>
        <dbReference type="Proteomes" id="UP000015347"/>
    </source>
</evidence>
<protein>
    <submittedName>
        <fullName evidence="1">Uncharacterized protein</fullName>
    </submittedName>
</protein>
<dbReference type="AlphaFoldDB" id="S9RVV5"/>
<reference evidence="2" key="1">
    <citation type="journal article" date="2014" name="Stand. Genomic Sci.">
        <title>Genome sequence of the exopolysaccharide-producing Salipiger mucosus type strain (DSM 16094(T)), a moderately halophilic member of the Roseobacter clade.</title>
        <authorList>
            <person name="Riedel T."/>
            <person name="Spring S."/>
            <person name="Fiebig A."/>
            <person name="Petersen J."/>
            <person name="Kyrpides N.C."/>
            <person name="Goker M."/>
            <person name="Klenk H.P."/>
        </authorList>
    </citation>
    <scope>NUCLEOTIDE SEQUENCE [LARGE SCALE GENOMIC DNA]</scope>
    <source>
        <strain evidence="2">DSM 16094</strain>
    </source>
</reference>
<accession>S9RVV5</accession>
<comment type="caution">
    <text evidence="1">The sequence shown here is derived from an EMBL/GenBank/DDBJ whole genome shotgun (WGS) entry which is preliminary data.</text>
</comment>